<sequence>MGESRNAYRVLVGRPEGKRPLERPRRRWEDNIKMDLREAGYDGRDWINLAQDRDRWRAYVRAAMNLRVKMACDGEPSEDGLGLSTNVLVVLDLDVPLERTAMLILGHYIRVVSGSDVPGTTSREQRKQTTVISLYRNNCLRVIKKQPDNVWYCELTGHVNNIAVYACDDGSMPVAVDKLDWTASSMQCKDQQYRSGIDRYGSHVLPPIITRCLGFSSNMRWFLKILSLVHTRIPDQDLHMGNVPIFTRCNSYVLNDDSSLAHLEFTITLSPLRKCVHGTSHEELRNGSSITTINMSEKI</sequence>
<dbReference type="Proteomes" id="UP001148838">
    <property type="component" value="Unassembled WGS sequence"/>
</dbReference>
<gene>
    <name evidence="1" type="ORF">ANN_09891</name>
</gene>
<accession>A0ABQ8TMW8</accession>
<protein>
    <submittedName>
        <fullName evidence="1">Uncharacterized protein</fullName>
    </submittedName>
</protein>
<name>A0ABQ8TMW8_PERAM</name>
<comment type="caution">
    <text evidence="1">The sequence shown here is derived from an EMBL/GenBank/DDBJ whole genome shotgun (WGS) entry which is preliminary data.</text>
</comment>
<reference evidence="1 2" key="1">
    <citation type="journal article" date="2022" name="Allergy">
        <title>Genome assembly and annotation of Periplaneta americana reveal a comprehensive cockroach allergen profile.</title>
        <authorList>
            <person name="Wang L."/>
            <person name="Xiong Q."/>
            <person name="Saelim N."/>
            <person name="Wang L."/>
            <person name="Nong W."/>
            <person name="Wan A.T."/>
            <person name="Shi M."/>
            <person name="Liu X."/>
            <person name="Cao Q."/>
            <person name="Hui J.H.L."/>
            <person name="Sookrung N."/>
            <person name="Leung T.F."/>
            <person name="Tungtrongchitr A."/>
            <person name="Tsui S.K.W."/>
        </authorList>
    </citation>
    <scope>NUCLEOTIDE SEQUENCE [LARGE SCALE GENOMIC DNA]</scope>
    <source>
        <strain evidence="1">PWHHKU_190912</strain>
    </source>
</reference>
<evidence type="ECO:0000313" key="2">
    <source>
        <dbReference type="Proteomes" id="UP001148838"/>
    </source>
</evidence>
<proteinExistence type="predicted"/>
<keyword evidence="2" id="KW-1185">Reference proteome</keyword>
<organism evidence="1 2">
    <name type="scientific">Periplaneta americana</name>
    <name type="common">American cockroach</name>
    <name type="synonym">Blatta americana</name>
    <dbReference type="NCBI Taxonomy" id="6978"/>
    <lineage>
        <taxon>Eukaryota</taxon>
        <taxon>Metazoa</taxon>
        <taxon>Ecdysozoa</taxon>
        <taxon>Arthropoda</taxon>
        <taxon>Hexapoda</taxon>
        <taxon>Insecta</taxon>
        <taxon>Pterygota</taxon>
        <taxon>Neoptera</taxon>
        <taxon>Polyneoptera</taxon>
        <taxon>Dictyoptera</taxon>
        <taxon>Blattodea</taxon>
        <taxon>Blattoidea</taxon>
        <taxon>Blattidae</taxon>
        <taxon>Blattinae</taxon>
        <taxon>Periplaneta</taxon>
    </lineage>
</organism>
<dbReference type="EMBL" id="JAJSOF020000005">
    <property type="protein sequence ID" value="KAJ4447882.1"/>
    <property type="molecule type" value="Genomic_DNA"/>
</dbReference>
<evidence type="ECO:0000313" key="1">
    <source>
        <dbReference type="EMBL" id="KAJ4447882.1"/>
    </source>
</evidence>